<dbReference type="Pfam" id="PF01554">
    <property type="entry name" value="MatE"/>
    <property type="match status" value="2"/>
</dbReference>
<evidence type="ECO:0000256" key="6">
    <source>
        <dbReference type="RuleBase" id="RU004914"/>
    </source>
</evidence>
<feature type="transmembrane region" description="Helical" evidence="6">
    <location>
        <begin position="455"/>
        <end position="478"/>
    </location>
</feature>
<dbReference type="InterPro" id="IPR045069">
    <property type="entry name" value="MATE_euk"/>
</dbReference>
<dbReference type="PANTHER" id="PTHR11206">
    <property type="entry name" value="MULTIDRUG RESISTANCE PROTEIN"/>
    <property type="match status" value="1"/>
</dbReference>
<feature type="transmembrane region" description="Helical" evidence="6">
    <location>
        <begin position="296"/>
        <end position="321"/>
    </location>
</feature>
<evidence type="ECO:0000313" key="7">
    <source>
        <dbReference type="Proteomes" id="UP000050795"/>
    </source>
</evidence>
<name>A0AA85JI05_TRIRE</name>
<feature type="transmembrane region" description="Helical" evidence="6">
    <location>
        <begin position="6"/>
        <end position="26"/>
    </location>
</feature>
<evidence type="ECO:0000313" key="8">
    <source>
        <dbReference type="WBParaSite" id="TREG1_20480.2"/>
    </source>
</evidence>
<dbReference type="GO" id="GO:0015297">
    <property type="term" value="F:antiporter activity"/>
    <property type="evidence" value="ECO:0007669"/>
    <property type="project" value="InterPro"/>
</dbReference>
<reference evidence="8" key="2">
    <citation type="submission" date="2023-11" db="UniProtKB">
        <authorList>
            <consortium name="WormBaseParasite"/>
        </authorList>
    </citation>
    <scope>IDENTIFICATION</scope>
</reference>
<reference evidence="7" key="1">
    <citation type="submission" date="2022-06" db="EMBL/GenBank/DDBJ databases">
        <authorList>
            <person name="Berger JAMES D."/>
            <person name="Berger JAMES D."/>
        </authorList>
    </citation>
    <scope>NUCLEOTIDE SEQUENCE [LARGE SCALE GENOMIC DNA]</scope>
</reference>
<dbReference type="WBParaSite" id="TREG1_20480.2">
    <property type="protein sequence ID" value="TREG1_20480.2"/>
    <property type="gene ID" value="TREG1_20480"/>
</dbReference>
<feature type="transmembrane region" description="Helical" evidence="6">
    <location>
        <begin position="46"/>
        <end position="67"/>
    </location>
</feature>
<dbReference type="GO" id="GO:0016020">
    <property type="term" value="C:membrane"/>
    <property type="evidence" value="ECO:0007669"/>
    <property type="project" value="UniProtKB-SubCell"/>
</dbReference>
<dbReference type="InterPro" id="IPR002528">
    <property type="entry name" value="MATE_fam"/>
</dbReference>
<protein>
    <recommendedName>
        <fullName evidence="6">Multidrug and toxin extrusion protein</fullName>
    </recommendedName>
</protein>
<evidence type="ECO:0000256" key="1">
    <source>
        <dbReference type="ARBA" id="ARBA00004141"/>
    </source>
</evidence>
<accession>A0AA85JI05</accession>
<dbReference type="GO" id="GO:0042910">
    <property type="term" value="F:xenobiotic transmembrane transporter activity"/>
    <property type="evidence" value="ECO:0007669"/>
    <property type="project" value="InterPro"/>
</dbReference>
<feature type="transmembrane region" description="Helical" evidence="6">
    <location>
        <begin position="186"/>
        <end position="205"/>
    </location>
</feature>
<evidence type="ECO:0000256" key="3">
    <source>
        <dbReference type="ARBA" id="ARBA00022692"/>
    </source>
</evidence>
<proteinExistence type="inferred from homology"/>
<comment type="subcellular location">
    <subcellularLocation>
        <location evidence="1">Membrane</location>
        <topology evidence="1">Multi-pass membrane protein</topology>
    </subcellularLocation>
</comment>
<sequence length="534" mass="59593">MGVHLQRALVIMTIMCMPCWSFYLCIEPILLAMKQNPLIARKTSDYLLFMMPGLYFAAIGQVLTKYVQSQNRVYIPMVIGIMTNLFNALMHYVLLFVFQIGVRGSAISQSFAYLFQCLCFLPYIIMLERSGVTWKGWSSELWLDWGKWFKLAMPGVVMITLEWSIFEIGSIISGTLGERELATQTILFNIESICYTLLPLGFGIATSIRLGQFLGARSAAGPRSVISTALVVLWTTSIAFILVLVLLRWEIPKIFTSEPDVIELTASLMPLIAAFQIFDGTVGVCSGAIRGAGLQLFGAIVCFVTLYLIGSPIGLSLVFAAGYGLEGLWAGMTVGTILEGIVYLITCQRINWQKQVELAIQRTNQLMSDNHLSEERINHGNTENSNPSYKTSISVKDEHVEETEEIDGNTSASLFENSNDVGIIPDLPVDRSVQSHTTLRYSSQQLLVIRLRAVILYRILFTLIMLCLLSFSVILRLYKPWSGKFGAYCTFPNGSFISLKNQNNILSNNINKLLLDGDTILLNDFNETCFISVP</sequence>
<evidence type="ECO:0000256" key="4">
    <source>
        <dbReference type="ARBA" id="ARBA00022989"/>
    </source>
</evidence>
<dbReference type="GO" id="GO:1990961">
    <property type="term" value="P:xenobiotic detoxification by transmembrane export across the plasma membrane"/>
    <property type="evidence" value="ECO:0007669"/>
    <property type="project" value="InterPro"/>
</dbReference>
<evidence type="ECO:0000256" key="5">
    <source>
        <dbReference type="ARBA" id="ARBA00023136"/>
    </source>
</evidence>
<evidence type="ECO:0000256" key="2">
    <source>
        <dbReference type="ARBA" id="ARBA00010199"/>
    </source>
</evidence>
<feature type="transmembrane region" description="Helical" evidence="6">
    <location>
        <begin position="327"/>
        <end position="345"/>
    </location>
</feature>
<feature type="transmembrane region" description="Helical" evidence="6">
    <location>
        <begin position="110"/>
        <end position="127"/>
    </location>
</feature>
<keyword evidence="3 6" id="KW-0812">Transmembrane</keyword>
<keyword evidence="5 6" id="KW-0472">Membrane</keyword>
<comment type="similarity">
    <text evidence="2 6">Belongs to the multi antimicrobial extrusion (MATE) (TC 2.A.66.1) family.</text>
</comment>
<keyword evidence="4 6" id="KW-1133">Transmembrane helix</keyword>
<feature type="transmembrane region" description="Helical" evidence="6">
    <location>
        <begin position="225"/>
        <end position="247"/>
    </location>
</feature>
<dbReference type="CDD" id="cd13132">
    <property type="entry name" value="MATE_eukaryotic"/>
    <property type="match status" value="1"/>
</dbReference>
<dbReference type="Proteomes" id="UP000050795">
    <property type="component" value="Unassembled WGS sequence"/>
</dbReference>
<organism evidence="7 8">
    <name type="scientific">Trichobilharzia regenti</name>
    <name type="common">Nasal bird schistosome</name>
    <dbReference type="NCBI Taxonomy" id="157069"/>
    <lineage>
        <taxon>Eukaryota</taxon>
        <taxon>Metazoa</taxon>
        <taxon>Spiralia</taxon>
        <taxon>Lophotrochozoa</taxon>
        <taxon>Platyhelminthes</taxon>
        <taxon>Trematoda</taxon>
        <taxon>Digenea</taxon>
        <taxon>Strigeidida</taxon>
        <taxon>Schistosomatoidea</taxon>
        <taxon>Schistosomatidae</taxon>
        <taxon>Trichobilharzia</taxon>
    </lineage>
</organism>
<dbReference type="AlphaFoldDB" id="A0AA85JI05"/>
<feature type="transmembrane region" description="Helical" evidence="6">
    <location>
        <begin position="73"/>
        <end position="98"/>
    </location>
</feature>
<feature type="transmembrane region" description="Helical" evidence="6">
    <location>
        <begin position="147"/>
        <end position="166"/>
    </location>
</feature>
<dbReference type="NCBIfam" id="TIGR00797">
    <property type="entry name" value="matE"/>
    <property type="match status" value="1"/>
</dbReference>
<keyword evidence="7" id="KW-1185">Reference proteome</keyword>